<evidence type="ECO:0000256" key="3">
    <source>
        <dbReference type="ARBA" id="ARBA00005189"/>
    </source>
</evidence>
<keyword evidence="8" id="KW-0560">Oxidoreductase</keyword>
<comment type="pathway">
    <text evidence="3">Lipid metabolism.</text>
</comment>
<evidence type="ECO:0000256" key="13">
    <source>
        <dbReference type="PIRSR" id="PIRSR000168-2"/>
    </source>
</evidence>
<dbReference type="GO" id="GO:0016402">
    <property type="term" value="F:pristanoyl-CoA oxidase activity"/>
    <property type="evidence" value="ECO:0007669"/>
    <property type="project" value="TreeGrafter"/>
</dbReference>
<dbReference type="AlphaFoldDB" id="A0A9Q1HFJ0"/>
<dbReference type="PIRSF" id="PIRSF000168">
    <property type="entry name" value="Acyl-CoA_oxidase"/>
    <property type="match status" value="1"/>
</dbReference>
<keyword evidence="6 11" id="KW-0274">FAD</keyword>
<dbReference type="InterPro" id="IPR002655">
    <property type="entry name" value="Acyl-CoA_oxidase_C"/>
</dbReference>
<feature type="domain" description="Acyl-CoA oxidase C-terminal" evidence="14">
    <location>
        <begin position="512"/>
        <end position="690"/>
    </location>
</feature>
<evidence type="ECO:0000259" key="16">
    <source>
        <dbReference type="Pfam" id="PF22924"/>
    </source>
</evidence>
<dbReference type="FunFam" id="1.20.140.10:FF:000010">
    <property type="entry name" value="Acyl-coenzyme A oxidase"/>
    <property type="match status" value="1"/>
</dbReference>
<dbReference type="Pfam" id="PF02770">
    <property type="entry name" value="Acyl-CoA_dh_M"/>
    <property type="match status" value="1"/>
</dbReference>
<comment type="cofactor">
    <cofactor evidence="1">
        <name>FAD</name>
        <dbReference type="ChEBI" id="CHEBI:57692"/>
    </cofactor>
</comment>
<feature type="binding site" evidence="13">
    <location>
        <position position="162"/>
    </location>
    <ligand>
        <name>FAD</name>
        <dbReference type="ChEBI" id="CHEBI:57692"/>
    </ligand>
</feature>
<dbReference type="InterPro" id="IPR006091">
    <property type="entry name" value="Acyl-CoA_Oxase/DH_mid-dom"/>
</dbReference>
<keyword evidence="18" id="KW-1185">Reference proteome</keyword>
<evidence type="ECO:0000256" key="2">
    <source>
        <dbReference type="ARBA" id="ARBA00004275"/>
    </source>
</evidence>
<evidence type="ECO:0000313" key="17">
    <source>
        <dbReference type="EMBL" id="KAJ8043183.1"/>
    </source>
</evidence>
<keyword evidence="9" id="KW-0443">Lipid metabolism</keyword>
<evidence type="ECO:0000256" key="9">
    <source>
        <dbReference type="ARBA" id="ARBA00023098"/>
    </source>
</evidence>
<dbReference type="FunFam" id="1.20.140.10:FF:000007">
    <property type="entry name" value="Acyl-coenzyme A oxidase"/>
    <property type="match status" value="1"/>
</dbReference>
<evidence type="ECO:0000256" key="10">
    <source>
        <dbReference type="ARBA" id="ARBA00023140"/>
    </source>
</evidence>
<dbReference type="Proteomes" id="UP001152320">
    <property type="component" value="Chromosome 4"/>
</dbReference>
<feature type="domain" description="Acyl-CoA oxidase/dehydrogenase middle" evidence="15">
    <location>
        <begin position="158"/>
        <end position="269"/>
    </location>
</feature>
<dbReference type="GO" id="GO:0033540">
    <property type="term" value="P:fatty acid beta-oxidation using acyl-CoA oxidase"/>
    <property type="evidence" value="ECO:0007669"/>
    <property type="project" value="TreeGrafter"/>
</dbReference>
<dbReference type="InterPro" id="IPR055060">
    <property type="entry name" value="ACOX_C_alpha1"/>
</dbReference>
<evidence type="ECO:0000256" key="1">
    <source>
        <dbReference type="ARBA" id="ARBA00001974"/>
    </source>
</evidence>
<dbReference type="Pfam" id="PF22924">
    <property type="entry name" value="ACOX_C_alpha1"/>
    <property type="match status" value="1"/>
</dbReference>
<feature type="active site" description="Proton acceptor" evidence="12">
    <location>
        <position position="454"/>
    </location>
</feature>
<sequence length="702" mass="78733">MTSTQNMSQSTKMDLSFIPNLPAGPLDLYRSKASFNWKAMKLHLEGEEGIKYKYLIWNTMEKDPLFHRGSLPYTLEEYREVTHKRVKRLIEYDLESTERMTNVDTFIAYSEALGMYDWALGAKVNLNKTLCAGALLQTGKPHLQELAQKMMDLKAVGCFCLTELSHGSNTKAMRTTATYDPKTEEFIVHTPDYEATKFWVGLLGKTATHGIVFAQLYTPDGHCHGLHNFLVPIRDPVTHNPFPGVLVGDIGMKLGQNGLDNGFVAFQHVRIPRGNLMDRTGSVTKDGRYVSPYKDPSKRFGAALGALSGGRVGITGFGASNLKSAITIAIRYSAVRRQFGPSTNEELPVLEYQLQQWRLIPYVAAAYAMHITSKNLFTFFRENAMAGMTGDKSQRQADLGREIHAFSSSSKPLGAWLARDCIQECREACGGHGYLWVNRLGTLRDDNDPNCTYEGDNNVLQQQTGNYLLDLAGEIEQGKKIRSPMGSADFLNDMRRIVFHTFQAATEHDVKDPKVSIAAYDWLVVYLLKESSRKLQRELQSGKDAFTARNDSQAYYLHSLSRAYIERTCLVWFYNYCMDPTLSPELVKVLTKLCALFGLWSLQKHLSVLYQGGYVSGSNPAEIIKSGIINLCSSLKDDSVALVDVFAPPDFVLHSAIGSSDGQIYQRLYNAMLQTPGCVEKPSWWKDFVQKPERGSRPQAKL</sequence>
<evidence type="ECO:0000256" key="6">
    <source>
        <dbReference type="ARBA" id="ARBA00022827"/>
    </source>
</evidence>
<evidence type="ECO:0000259" key="15">
    <source>
        <dbReference type="Pfam" id="PF02770"/>
    </source>
</evidence>
<gene>
    <name evidence="17" type="ORF">HOLleu_10162</name>
</gene>
<keyword evidence="10" id="KW-0576">Peroxisome</keyword>
<dbReference type="PANTHER" id="PTHR10909:SF390">
    <property type="entry name" value="PEROXISOMAL ACYL-COENZYME A OXIDASE 3"/>
    <property type="match status" value="1"/>
</dbReference>
<dbReference type="InterPro" id="IPR046373">
    <property type="entry name" value="Acyl-CoA_Oxase/DH_mid-dom_sf"/>
</dbReference>
<evidence type="ECO:0000256" key="7">
    <source>
        <dbReference type="ARBA" id="ARBA00022832"/>
    </source>
</evidence>
<evidence type="ECO:0000256" key="4">
    <source>
        <dbReference type="ARBA" id="ARBA00006288"/>
    </source>
</evidence>
<name>A0A9Q1HFJ0_HOLLE</name>
<dbReference type="SUPFAM" id="SSF47203">
    <property type="entry name" value="Acyl-CoA dehydrogenase C-terminal domain-like"/>
    <property type="match status" value="2"/>
</dbReference>
<keyword evidence="7" id="KW-0276">Fatty acid metabolism</keyword>
<feature type="binding site" evidence="13">
    <location>
        <position position="201"/>
    </location>
    <ligand>
        <name>FAD</name>
        <dbReference type="ChEBI" id="CHEBI:57692"/>
    </ligand>
</feature>
<dbReference type="PANTHER" id="PTHR10909">
    <property type="entry name" value="ELECTRON TRANSPORT OXIDOREDUCTASE"/>
    <property type="match status" value="1"/>
</dbReference>
<evidence type="ECO:0000259" key="14">
    <source>
        <dbReference type="Pfam" id="PF01756"/>
    </source>
</evidence>
<dbReference type="Gene3D" id="2.40.110.10">
    <property type="entry name" value="Butyryl-CoA Dehydrogenase, subunit A, domain 2"/>
    <property type="match status" value="1"/>
</dbReference>
<dbReference type="FunFam" id="2.40.110.10:FF:000005">
    <property type="entry name" value="Acyl-coenzyme A oxidase"/>
    <property type="match status" value="1"/>
</dbReference>
<organism evidence="17 18">
    <name type="scientific">Holothuria leucospilota</name>
    <name type="common">Black long sea cucumber</name>
    <name type="synonym">Mertensiothuria leucospilota</name>
    <dbReference type="NCBI Taxonomy" id="206669"/>
    <lineage>
        <taxon>Eukaryota</taxon>
        <taxon>Metazoa</taxon>
        <taxon>Echinodermata</taxon>
        <taxon>Eleutherozoa</taxon>
        <taxon>Echinozoa</taxon>
        <taxon>Holothuroidea</taxon>
        <taxon>Aspidochirotacea</taxon>
        <taxon>Aspidochirotida</taxon>
        <taxon>Holothuriidae</taxon>
        <taxon>Holothuria</taxon>
    </lineage>
</organism>
<proteinExistence type="inferred from homology"/>
<reference evidence="17" key="1">
    <citation type="submission" date="2021-10" db="EMBL/GenBank/DDBJ databases">
        <title>Tropical sea cucumber genome reveals ecological adaptation and Cuvierian tubules defense mechanism.</title>
        <authorList>
            <person name="Chen T."/>
        </authorList>
    </citation>
    <scope>NUCLEOTIDE SEQUENCE</scope>
    <source>
        <strain evidence="17">Nanhai2018</strain>
        <tissue evidence="17">Muscle</tissue>
    </source>
</reference>
<comment type="similarity">
    <text evidence="4 11">Belongs to the acyl-CoA oxidase family.</text>
</comment>
<dbReference type="GO" id="GO:0005777">
    <property type="term" value="C:peroxisome"/>
    <property type="evidence" value="ECO:0007669"/>
    <property type="project" value="UniProtKB-SubCell"/>
</dbReference>
<accession>A0A9Q1HFJ0</accession>
<evidence type="ECO:0000256" key="11">
    <source>
        <dbReference type="PIRNR" id="PIRNR000168"/>
    </source>
</evidence>
<evidence type="ECO:0000256" key="8">
    <source>
        <dbReference type="ARBA" id="ARBA00023002"/>
    </source>
</evidence>
<dbReference type="EMBL" id="JAIZAY010000004">
    <property type="protein sequence ID" value="KAJ8043183.1"/>
    <property type="molecule type" value="Genomic_DNA"/>
</dbReference>
<dbReference type="GO" id="GO:0055088">
    <property type="term" value="P:lipid homeostasis"/>
    <property type="evidence" value="ECO:0007669"/>
    <property type="project" value="TreeGrafter"/>
</dbReference>
<dbReference type="GO" id="GO:0005504">
    <property type="term" value="F:fatty acid binding"/>
    <property type="evidence" value="ECO:0007669"/>
    <property type="project" value="TreeGrafter"/>
</dbReference>
<keyword evidence="5 11" id="KW-0285">Flavoprotein</keyword>
<evidence type="ECO:0000313" key="18">
    <source>
        <dbReference type="Proteomes" id="UP001152320"/>
    </source>
</evidence>
<comment type="caution">
    <text evidence="17">The sequence shown here is derived from an EMBL/GenBank/DDBJ whole genome shotgun (WGS) entry which is preliminary data.</text>
</comment>
<comment type="subcellular location">
    <subcellularLocation>
        <location evidence="2">Peroxisome</location>
    </subcellularLocation>
</comment>
<dbReference type="GO" id="GO:0071949">
    <property type="term" value="F:FAD binding"/>
    <property type="evidence" value="ECO:0007669"/>
    <property type="project" value="InterPro"/>
</dbReference>
<dbReference type="InterPro" id="IPR009100">
    <property type="entry name" value="AcylCoA_DH/oxidase_NM_dom_sf"/>
</dbReference>
<feature type="domain" description="Acyl-CoA oxidase C-alpha1" evidence="16">
    <location>
        <begin position="305"/>
        <end position="469"/>
    </location>
</feature>
<dbReference type="InterPro" id="IPR036250">
    <property type="entry name" value="AcylCo_DH-like_C"/>
</dbReference>
<dbReference type="InterPro" id="IPR012258">
    <property type="entry name" value="Acyl-CoA_oxidase"/>
</dbReference>
<evidence type="ECO:0000256" key="12">
    <source>
        <dbReference type="PIRSR" id="PIRSR000168-1"/>
    </source>
</evidence>
<dbReference type="SUPFAM" id="SSF56645">
    <property type="entry name" value="Acyl-CoA dehydrogenase NM domain-like"/>
    <property type="match status" value="1"/>
</dbReference>
<dbReference type="Pfam" id="PF01756">
    <property type="entry name" value="ACOX"/>
    <property type="match status" value="1"/>
</dbReference>
<evidence type="ECO:0000256" key="5">
    <source>
        <dbReference type="ARBA" id="ARBA00022630"/>
    </source>
</evidence>
<dbReference type="Gene3D" id="1.20.140.10">
    <property type="entry name" value="Butyryl-CoA Dehydrogenase, subunit A, domain 3"/>
    <property type="match status" value="2"/>
</dbReference>
<dbReference type="OrthoDB" id="538336at2759"/>
<protein>
    <recommendedName>
        <fullName evidence="11">Acyl-coenzyme A oxidase</fullName>
    </recommendedName>
</protein>